<name>A0ABY4YHU7_9MICO</name>
<protein>
    <submittedName>
        <fullName evidence="3">Maleylpyruvate isomerase family mycothiol-dependent enzyme</fullName>
    </submittedName>
</protein>
<dbReference type="InterPro" id="IPR024344">
    <property type="entry name" value="MDMPI_metal-binding"/>
</dbReference>
<dbReference type="Proteomes" id="UP001056535">
    <property type="component" value="Chromosome"/>
</dbReference>
<dbReference type="InterPro" id="IPR017517">
    <property type="entry name" value="Maleyloyr_isom"/>
</dbReference>
<accession>A0ABY4YHU7</accession>
<organism evidence="3 4">
    <name type="scientific">Ornithinimicrobium cryptoxanthini</name>
    <dbReference type="NCBI Taxonomy" id="2934161"/>
    <lineage>
        <taxon>Bacteria</taxon>
        <taxon>Bacillati</taxon>
        <taxon>Actinomycetota</taxon>
        <taxon>Actinomycetes</taxon>
        <taxon>Micrococcales</taxon>
        <taxon>Ornithinimicrobiaceae</taxon>
        <taxon>Ornithinimicrobium</taxon>
    </lineage>
</organism>
<keyword evidence="4" id="KW-1185">Reference proteome</keyword>
<dbReference type="Gene3D" id="1.20.120.450">
    <property type="entry name" value="dinb family like domain"/>
    <property type="match status" value="1"/>
</dbReference>
<keyword evidence="3" id="KW-0413">Isomerase</keyword>
<dbReference type="SUPFAM" id="SSF109854">
    <property type="entry name" value="DinB/YfiT-like putative metalloenzymes"/>
    <property type="match status" value="1"/>
</dbReference>
<dbReference type="NCBIfam" id="TIGR03083">
    <property type="entry name" value="maleylpyruvate isomerase family mycothiol-dependent enzyme"/>
    <property type="match status" value="1"/>
</dbReference>
<evidence type="ECO:0000313" key="3">
    <source>
        <dbReference type="EMBL" id="USQ76283.1"/>
    </source>
</evidence>
<feature type="region of interest" description="Disordered" evidence="1">
    <location>
        <begin position="197"/>
        <end position="221"/>
    </location>
</feature>
<reference evidence="3" key="1">
    <citation type="submission" date="2022-06" db="EMBL/GenBank/DDBJ databases">
        <title>Ornithinimicrobium JY.X270.</title>
        <authorList>
            <person name="Huang Y."/>
        </authorList>
    </citation>
    <scope>NUCLEOTIDE SEQUENCE</scope>
    <source>
        <strain evidence="3">JY.X270</strain>
    </source>
</reference>
<proteinExistence type="predicted"/>
<feature type="domain" description="Mycothiol-dependent maleylpyruvate isomerase metal-binding" evidence="2">
    <location>
        <begin position="13"/>
        <end position="98"/>
    </location>
</feature>
<dbReference type="RefSeq" id="WP_252620978.1">
    <property type="nucleotide sequence ID" value="NZ_CP099490.1"/>
</dbReference>
<dbReference type="GO" id="GO:0016853">
    <property type="term" value="F:isomerase activity"/>
    <property type="evidence" value="ECO:0007669"/>
    <property type="project" value="UniProtKB-KW"/>
</dbReference>
<dbReference type="InterPro" id="IPR034660">
    <property type="entry name" value="DinB/YfiT-like"/>
</dbReference>
<dbReference type="EMBL" id="CP099490">
    <property type="protein sequence ID" value="USQ76283.1"/>
    <property type="molecule type" value="Genomic_DNA"/>
</dbReference>
<gene>
    <name evidence="3" type="ORF">NF557_17120</name>
</gene>
<evidence type="ECO:0000256" key="1">
    <source>
        <dbReference type="SAM" id="MobiDB-lite"/>
    </source>
</evidence>
<evidence type="ECO:0000313" key="4">
    <source>
        <dbReference type="Proteomes" id="UP001056535"/>
    </source>
</evidence>
<dbReference type="Pfam" id="PF11716">
    <property type="entry name" value="MDMPI_N"/>
    <property type="match status" value="1"/>
</dbReference>
<sequence>MRASAEQVWSVVHADRRRLADDLEGLSPEQWASSSLCPGWTIHDVLAHLVDTARTGRLSFVRDLIAARLDFDRANERGIARVKAADPTETVTRLRQVADLTRTPPANLDTRLVESIVHGEDIRRPLGIERSYPHAAAVRALAYQLRTPVGFGGGRERARGLRLVDPDAGTAHGAGLEVHGTTVDLLLAISGRAVDPARLTGPGADQLRQAGPPTHPSTEDA</sequence>
<evidence type="ECO:0000259" key="2">
    <source>
        <dbReference type="Pfam" id="PF11716"/>
    </source>
</evidence>